<feature type="transmembrane region" description="Helical" evidence="1">
    <location>
        <begin position="140"/>
        <end position="161"/>
    </location>
</feature>
<evidence type="ECO:0000313" key="2">
    <source>
        <dbReference type="EMBL" id="KAK2553456.1"/>
    </source>
</evidence>
<gene>
    <name evidence="2" type="ORF">P5673_025215</name>
</gene>
<protein>
    <submittedName>
        <fullName evidence="2">Uncharacterized protein</fullName>
    </submittedName>
</protein>
<accession>A0AAD9UXF0</accession>
<feature type="transmembrane region" description="Helical" evidence="1">
    <location>
        <begin position="75"/>
        <end position="102"/>
    </location>
</feature>
<dbReference type="AlphaFoldDB" id="A0AAD9UXF0"/>
<keyword evidence="1" id="KW-0812">Transmembrane</keyword>
<keyword evidence="3" id="KW-1185">Reference proteome</keyword>
<name>A0AAD9UXF0_ACRCE</name>
<keyword evidence="1" id="KW-1133">Transmembrane helix</keyword>
<reference evidence="2" key="1">
    <citation type="journal article" date="2023" name="G3 (Bethesda)">
        <title>Whole genome assembly and annotation of the endangered Caribbean coral Acropora cervicornis.</title>
        <authorList>
            <person name="Selwyn J.D."/>
            <person name="Vollmer S.V."/>
        </authorList>
    </citation>
    <scope>NUCLEOTIDE SEQUENCE</scope>
    <source>
        <strain evidence="2">K2</strain>
    </source>
</reference>
<evidence type="ECO:0000256" key="1">
    <source>
        <dbReference type="SAM" id="Phobius"/>
    </source>
</evidence>
<comment type="caution">
    <text evidence="2">The sequence shown here is derived from an EMBL/GenBank/DDBJ whole genome shotgun (WGS) entry which is preliminary data.</text>
</comment>
<reference evidence="2" key="2">
    <citation type="journal article" date="2023" name="Science">
        <title>Genomic signatures of disease resistance in endangered staghorn corals.</title>
        <authorList>
            <person name="Vollmer S.V."/>
            <person name="Selwyn J.D."/>
            <person name="Despard B.A."/>
            <person name="Roesel C.L."/>
        </authorList>
    </citation>
    <scope>NUCLEOTIDE SEQUENCE</scope>
    <source>
        <strain evidence="2">K2</strain>
    </source>
</reference>
<organism evidence="2 3">
    <name type="scientific">Acropora cervicornis</name>
    <name type="common">Staghorn coral</name>
    <dbReference type="NCBI Taxonomy" id="6130"/>
    <lineage>
        <taxon>Eukaryota</taxon>
        <taxon>Metazoa</taxon>
        <taxon>Cnidaria</taxon>
        <taxon>Anthozoa</taxon>
        <taxon>Hexacorallia</taxon>
        <taxon>Scleractinia</taxon>
        <taxon>Astrocoeniina</taxon>
        <taxon>Acroporidae</taxon>
        <taxon>Acropora</taxon>
    </lineage>
</organism>
<keyword evidence="1" id="KW-0472">Membrane</keyword>
<dbReference type="Proteomes" id="UP001249851">
    <property type="component" value="Unassembled WGS sequence"/>
</dbReference>
<sequence>MEGFITAAQYQSLPTNIYHHHIKMDDITIPSDINGPTKEFEELPKYKDLEIEVSRMWDMKTTTMKHRNKGKLLKCFFSLNSVTIATMITCNIIIGTVAITHFQFESTVGMNYQNQNNQDYNRTEEEFKARNGAGETGLTVYSTLMVLISSDVLLSAFLALISRDLFKTTTIGSSNRNTMEMTYAGQNILELAFQSTSSRQQVSDIWNQSCQLPVFFKLPNYADLYPERISNCAGQMCQPMEVFDFEQEPPPVYSPRTPSCSPHCSLPGSSFVLPHNSYVTPKFGQCTIVEHLTCAATSFASEANSVALPESRDVGSST</sequence>
<evidence type="ECO:0000313" key="3">
    <source>
        <dbReference type="Proteomes" id="UP001249851"/>
    </source>
</evidence>
<proteinExistence type="predicted"/>
<dbReference type="EMBL" id="JARQWQ010000077">
    <property type="protein sequence ID" value="KAK2553456.1"/>
    <property type="molecule type" value="Genomic_DNA"/>
</dbReference>